<name>A0ACB9M0Y6_BAUVA</name>
<accession>A0ACB9M0Y6</accession>
<protein>
    <submittedName>
        <fullName evidence="1">Uncharacterized protein</fullName>
    </submittedName>
</protein>
<sequence>MLWSFATVPTPVSRNLSTGTSAEHSFTVSYLINSCGFSPEDALKAFNSRRVRLKTSEKPDSVLASFRNRGFSESEIRSIITKEPRILLCKFDKSVLPKFEFLLSRGVSFSDIVHIVVRSPKFLTRSVENHIIPSYELLKRFFQSDKDIISCMTFSIAFTSPDHVPVNVKLLLDKGVAESNIKNLFRGRPSLFRSYDLGQSVEEVEKLTLRNLALEHHWWQKGV</sequence>
<gene>
    <name evidence="1" type="ORF">L6164_025476</name>
</gene>
<keyword evidence="2" id="KW-1185">Reference proteome</keyword>
<comment type="caution">
    <text evidence="1">The sequence shown here is derived from an EMBL/GenBank/DDBJ whole genome shotgun (WGS) entry which is preliminary data.</text>
</comment>
<evidence type="ECO:0000313" key="1">
    <source>
        <dbReference type="EMBL" id="KAI4317618.1"/>
    </source>
</evidence>
<dbReference type="Proteomes" id="UP000828941">
    <property type="component" value="Chromosome 10"/>
</dbReference>
<proteinExistence type="predicted"/>
<evidence type="ECO:0000313" key="2">
    <source>
        <dbReference type="Proteomes" id="UP000828941"/>
    </source>
</evidence>
<reference evidence="1 2" key="1">
    <citation type="journal article" date="2022" name="DNA Res.">
        <title>Chromosomal-level genome assembly of the orchid tree Bauhinia variegata (Leguminosae; Cercidoideae) supports the allotetraploid origin hypothesis of Bauhinia.</title>
        <authorList>
            <person name="Zhong Y."/>
            <person name="Chen Y."/>
            <person name="Zheng D."/>
            <person name="Pang J."/>
            <person name="Liu Y."/>
            <person name="Luo S."/>
            <person name="Meng S."/>
            <person name="Qian L."/>
            <person name="Wei D."/>
            <person name="Dai S."/>
            <person name="Zhou R."/>
        </authorList>
    </citation>
    <scope>NUCLEOTIDE SEQUENCE [LARGE SCALE GENOMIC DNA]</scope>
    <source>
        <strain evidence="1">BV-YZ2020</strain>
    </source>
</reference>
<organism evidence="1 2">
    <name type="scientific">Bauhinia variegata</name>
    <name type="common">Purple orchid tree</name>
    <name type="synonym">Phanera variegata</name>
    <dbReference type="NCBI Taxonomy" id="167791"/>
    <lineage>
        <taxon>Eukaryota</taxon>
        <taxon>Viridiplantae</taxon>
        <taxon>Streptophyta</taxon>
        <taxon>Embryophyta</taxon>
        <taxon>Tracheophyta</taxon>
        <taxon>Spermatophyta</taxon>
        <taxon>Magnoliopsida</taxon>
        <taxon>eudicotyledons</taxon>
        <taxon>Gunneridae</taxon>
        <taxon>Pentapetalae</taxon>
        <taxon>rosids</taxon>
        <taxon>fabids</taxon>
        <taxon>Fabales</taxon>
        <taxon>Fabaceae</taxon>
        <taxon>Cercidoideae</taxon>
        <taxon>Cercideae</taxon>
        <taxon>Bauhiniinae</taxon>
        <taxon>Bauhinia</taxon>
    </lineage>
</organism>
<dbReference type="EMBL" id="CM039435">
    <property type="protein sequence ID" value="KAI4317618.1"/>
    <property type="molecule type" value="Genomic_DNA"/>
</dbReference>